<dbReference type="PANTHER" id="PTHR43236:SF1">
    <property type="entry name" value="BLL7220 PROTEIN"/>
    <property type="match status" value="1"/>
</dbReference>
<dbReference type="Proteomes" id="UP000315388">
    <property type="component" value="Unassembled WGS sequence"/>
</dbReference>
<dbReference type="PANTHER" id="PTHR43236">
    <property type="entry name" value="ANTITOXIN HIGA1"/>
    <property type="match status" value="1"/>
</dbReference>
<protein>
    <submittedName>
        <fullName evidence="3">ImmA/IrrE family metallo-endopeptidase</fullName>
    </submittedName>
</protein>
<dbReference type="EMBL" id="VEWJ01000010">
    <property type="protein sequence ID" value="TPF74581.1"/>
    <property type="molecule type" value="Genomic_DNA"/>
</dbReference>
<dbReference type="InterPro" id="IPR010359">
    <property type="entry name" value="IrrE_HExxH"/>
</dbReference>
<comment type="caution">
    <text evidence="3">The sequence shown here is derived from an EMBL/GenBank/DDBJ whole genome shotgun (WGS) entry which is preliminary data.</text>
</comment>
<reference evidence="3 4" key="1">
    <citation type="journal article" date="2003" name="Int. J. Syst. Evol. Microbiol.">
        <title>Towards a standardized format for the description of a novel species (of an established genus): Ochrobactrum gallinifaecis sp. nov.</title>
        <authorList>
            <person name="Kampfer P."/>
            <person name="Buczolits S."/>
            <person name="Albrecht A."/>
            <person name="Busse H.J."/>
            <person name="Stackebrandt E."/>
        </authorList>
    </citation>
    <scope>NUCLEOTIDE SEQUENCE [LARGE SCALE GENOMIC DNA]</scope>
    <source>
        <strain evidence="3 4">ISO 196</strain>
    </source>
</reference>
<dbReference type="Gene3D" id="1.10.10.2910">
    <property type="match status" value="1"/>
</dbReference>
<dbReference type="AlphaFoldDB" id="A0A502BLQ6"/>
<feature type="compositionally biased region" description="Acidic residues" evidence="1">
    <location>
        <begin position="273"/>
        <end position="283"/>
    </location>
</feature>
<feature type="region of interest" description="Disordered" evidence="1">
    <location>
        <begin position="268"/>
        <end position="293"/>
    </location>
</feature>
<dbReference type="OrthoDB" id="9794834at2"/>
<name>A0A502BLQ6_9HYPH</name>
<dbReference type="InterPro" id="IPR052345">
    <property type="entry name" value="Rad_response_metalloprotease"/>
</dbReference>
<feature type="domain" description="IrrE N-terminal-like" evidence="2">
    <location>
        <begin position="55"/>
        <end position="162"/>
    </location>
</feature>
<evidence type="ECO:0000313" key="4">
    <source>
        <dbReference type="Proteomes" id="UP000315388"/>
    </source>
</evidence>
<evidence type="ECO:0000313" key="3">
    <source>
        <dbReference type="EMBL" id="TPF74581.1"/>
    </source>
</evidence>
<sequence length="293" mass="32023">MGKFRLLLAKQGAEQFLTDEGIDTLPVDPFAIAESRDIIVQGKPPEVEGVSGMLHRYGNTFGIMYATSIASPGFQRFSVSHELGHYFLPGHIDHVLPVDGVHVSRAGFVTENSYELEADHFAAGLLMPRKPFKKALADRVPDLSVIREMAELCDTSLTATAIRVAELSDAAVAVILSTGTTVDYCFRSDAMKSLPKLDWVHKDSPVPVGTPTSRLAADVGRVRAGGVIEDEIDIRDWFGGTQRAFVSAESIGLGNYGKVLTILSSPHIGREDEPSDEQEEADLIDSWKPKFRR</sequence>
<accession>A0A502BLQ6</accession>
<dbReference type="RefSeq" id="WP_140905782.1">
    <property type="nucleotide sequence ID" value="NZ_JBHTMD010000001.1"/>
</dbReference>
<evidence type="ECO:0000256" key="1">
    <source>
        <dbReference type="SAM" id="MobiDB-lite"/>
    </source>
</evidence>
<keyword evidence="4" id="KW-1185">Reference proteome</keyword>
<proteinExistence type="predicted"/>
<dbReference type="Pfam" id="PF06114">
    <property type="entry name" value="Peptidase_M78"/>
    <property type="match status" value="1"/>
</dbReference>
<organism evidence="3 4">
    <name type="scientific">Brucella gallinifaecis</name>
    <dbReference type="NCBI Taxonomy" id="215590"/>
    <lineage>
        <taxon>Bacteria</taxon>
        <taxon>Pseudomonadati</taxon>
        <taxon>Pseudomonadota</taxon>
        <taxon>Alphaproteobacteria</taxon>
        <taxon>Hyphomicrobiales</taxon>
        <taxon>Brucellaceae</taxon>
        <taxon>Brucella/Ochrobactrum group</taxon>
        <taxon>Brucella</taxon>
    </lineage>
</organism>
<gene>
    <name evidence="3" type="ORF">FHY56_14030</name>
</gene>
<evidence type="ECO:0000259" key="2">
    <source>
        <dbReference type="Pfam" id="PF06114"/>
    </source>
</evidence>